<dbReference type="EMBL" id="NCKW01015767">
    <property type="protein sequence ID" value="POM61841.1"/>
    <property type="molecule type" value="Genomic_DNA"/>
</dbReference>
<dbReference type="PANTHER" id="PTHR45125:SF3">
    <property type="entry name" value="NO-APICAL-MERISTEM-ASSOCIATED CARBOXY-TERMINAL DOMAIN PROTEIN"/>
    <property type="match status" value="1"/>
</dbReference>
<evidence type="ECO:0000313" key="2">
    <source>
        <dbReference type="EMBL" id="POM61841.1"/>
    </source>
</evidence>
<evidence type="ECO:0000313" key="3">
    <source>
        <dbReference type="Proteomes" id="UP000237271"/>
    </source>
</evidence>
<protein>
    <submittedName>
        <fullName evidence="2">Glutathione S-transferase T3-like</fullName>
    </submittedName>
</protein>
<reference evidence="2 3" key="1">
    <citation type="journal article" date="2017" name="Genome Biol. Evol.">
        <title>Phytophthora megakarya and P. palmivora, closely related causal agents of cacao black pod rot, underwent increases in genome sizes and gene numbers by different mechanisms.</title>
        <authorList>
            <person name="Ali S.S."/>
            <person name="Shao J."/>
            <person name="Lary D.J."/>
            <person name="Kronmiller B."/>
            <person name="Shen D."/>
            <person name="Strem M.D."/>
            <person name="Amoako-Attah I."/>
            <person name="Akrofi A.Y."/>
            <person name="Begoude B.A."/>
            <person name="Ten Hoopen G.M."/>
            <person name="Coulibaly K."/>
            <person name="Kebe B.I."/>
            <person name="Melnick R.L."/>
            <person name="Guiltinan M.J."/>
            <person name="Tyler B.M."/>
            <person name="Meinhardt L.W."/>
            <person name="Bailey B.A."/>
        </authorList>
    </citation>
    <scope>NUCLEOTIDE SEQUENCE [LARGE SCALE GENOMIC DNA]</scope>
    <source>
        <strain evidence="3">sbr112.9</strain>
    </source>
</reference>
<sequence>MGKKTNWTTAEDHALCRVWLSASDLQLQSGDQKASNFWNVVRELFHQEVETAVERPLNGLKVRWTRINRDSQKFAGIFNEIQHKGMKQTEVGSEDSSDAAAVALLTEQQWIDEAKDIFHRIYSAKFSFESCWKQLRYSNSAGYERPEEITTSDNAASTPAAAISSRSHENMSRVPTTTSNEQEEIITSDNAVTTSSPSPPSRSHGTTCTSSVGAVAAVAAASLASTDANTYTISSNKRQADAQMESFTHVESQTQFQSLTAALIEELKRQNDLMEDQNAIALLKVNDEMISDPEARHCYQLLQDRYLKKARTNGYSTNGRTSTSV</sequence>
<dbReference type="OrthoDB" id="2507178at2759"/>
<accession>A0A2P4X8G4</accession>
<dbReference type="Proteomes" id="UP000237271">
    <property type="component" value="Unassembled WGS sequence"/>
</dbReference>
<organism evidence="2 3">
    <name type="scientific">Phytophthora palmivora</name>
    <dbReference type="NCBI Taxonomy" id="4796"/>
    <lineage>
        <taxon>Eukaryota</taxon>
        <taxon>Sar</taxon>
        <taxon>Stramenopiles</taxon>
        <taxon>Oomycota</taxon>
        <taxon>Peronosporomycetes</taxon>
        <taxon>Peronosporales</taxon>
        <taxon>Peronosporaceae</taxon>
        <taxon>Phytophthora</taxon>
    </lineage>
</organism>
<gene>
    <name evidence="2" type="ORF">PHPALM_29082</name>
</gene>
<name>A0A2P4X8G4_9STRA</name>
<dbReference type="PANTHER" id="PTHR45125">
    <property type="entry name" value="F21J9.4-RELATED"/>
    <property type="match status" value="1"/>
</dbReference>
<dbReference type="AlphaFoldDB" id="A0A2P4X8G4"/>
<proteinExistence type="predicted"/>
<evidence type="ECO:0000256" key="1">
    <source>
        <dbReference type="SAM" id="MobiDB-lite"/>
    </source>
</evidence>
<keyword evidence="3" id="KW-1185">Reference proteome</keyword>
<comment type="caution">
    <text evidence="2">The sequence shown here is derived from an EMBL/GenBank/DDBJ whole genome shotgun (WGS) entry which is preliminary data.</text>
</comment>
<feature type="region of interest" description="Disordered" evidence="1">
    <location>
        <begin position="143"/>
        <end position="208"/>
    </location>
</feature>